<evidence type="ECO:0000313" key="1">
    <source>
        <dbReference type="EMBL" id="QHU36729.1"/>
    </source>
</evidence>
<dbReference type="Pfam" id="PF19060">
    <property type="entry name" value="DVNP"/>
    <property type="match status" value="1"/>
</dbReference>
<dbReference type="GO" id="GO:0051276">
    <property type="term" value="P:chromosome organization"/>
    <property type="evidence" value="ECO:0007669"/>
    <property type="project" value="InterPro"/>
</dbReference>
<sequence length="103" mass="11883">MGRNYTRSDDGLYHIHGKKYELIRGSRAQVFHGTAYKTDGTPGLTRDKLLMNKHGRIVSAKKHATAKKEKRLEKHGWTAKKGKFGAVRISELKKTRSRRNRKH</sequence>
<dbReference type="EMBL" id="MN740631">
    <property type="protein sequence ID" value="QHU36729.1"/>
    <property type="molecule type" value="Genomic_DNA"/>
</dbReference>
<reference evidence="1" key="1">
    <citation type="journal article" date="2020" name="Nature">
        <title>Giant virus diversity and host interactions through global metagenomics.</title>
        <authorList>
            <person name="Schulz F."/>
            <person name="Roux S."/>
            <person name="Paez-Espino D."/>
            <person name="Jungbluth S."/>
            <person name="Walsh D.A."/>
            <person name="Denef V.J."/>
            <person name="McMahon K.D."/>
            <person name="Konstantinidis K.T."/>
            <person name="Eloe-Fadrosh E.A."/>
            <person name="Kyrpides N.C."/>
            <person name="Woyke T."/>
        </authorList>
    </citation>
    <scope>NUCLEOTIDE SEQUENCE</scope>
    <source>
        <strain evidence="1">GVMAG-S-1035124-57</strain>
    </source>
</reference>
<organism evidence="1">
    <name type="scientific">viral metagenome</name>
    <dbReference type="NCBI Taxonomy" id="1070528"/>
    <lineage>
        <taxon>unclassified sequences</taxon>
        <taxon>metagenomes</taxon>
        <taxon>organismal metagenomes</taxon>
    </lineage>
</organism>
<dbReference type="AlphaFoldDB" id="A0A6C0M124"/>
<accession>A0A6C0M124</accession>
<dbReference type="InterPro" id="IPR043928">
    <property type="entry name" value="DNVP"/>
</dbReference>
<name>A0A6C0M124_9ZZZZ</name>
<dbReference type="GO" id="GO:0003677">
    <property type="term" value="F:DNA binding"/>
    <property type="evidence" value="ECO:0007669"/>
    <property type="project" value="InterPro"/>
</dbReference>
<proteinExistence type="predicted"/>
<protein>
    <submittedName>
        <fullName evidence="1">Uncharacterized protein</fullName>
    </submittedName>
</protein>